<comment type="subcellular location">
    <subcellularLocation>
        <location evidence="1">Cytoplasm</location>
    </subcellularLocation>
</comment>
<keyword evidence="3" id="KW-0963">Cytoplasm</keyword>
<name>A0A1B8GXR1_9PEZI</name>
<dbReference type="OrthoDB" id="5325112at2759"/>
<feature type="region of interest" description="Disordered" evidence="5">
    <location>
        <begin position="511"/>
        <end position="533"/>
    </location>
</feature>
<accession>A0A1B8GXR1</accession>
<dbReference type="PROSITE" id="PS50219">
    <property type="entry name" value="CNH"/>
    <property type="match status" value="1"/>
</dbReference>
<gene>
    <name evidence="7" type="ORF">VE01_01146</name>
</gene>
<dbReference type="GeneID" id="28834532"/>
<evidence type="ECO:0000256" key="3">
    <source>
        <dbReference type="ARBA" id="ARBA00022490"/>
    </source>
</evidence>
<protein>
    <recommendedName>
        <fullName evidence="6">CNH domain-containing protein</fullName>
    </recommendedName>
</protein>
<dbReference type="InterPro" id="IPR001180">
    <property type="entry name" value="CNH_dom"/>
</dbReference>
<dbReference type="STRING" id="342668.A0A1B8GXR1"/>
<evidence type="ECO:0000256" key="1">
    <source>
        <dbReference type="ARBA" id="ARBA00004496"/>
    </source>
</evidence>
<sequence length="1186" mass="129887">MSDQDQVAPESVRSGVVERGPYVLKTLLKDVPLSADGDREDIVINCIEYWESNLYVGTSASEILHFVQIPPDPSDDSDGPTYILASRLCPAYSETSTPERPGVQQILLLPAANKACVLCNSTVTFYSLPELSPVFGNQKVPGSNWIGGLDLNKSQDDNTQGDKIRPVMVLLSLKRKIRSVRIGEEARQVKSIDFAGCTITARRDSFACVADSRSYALLDVDRQLKIPLFPISSLDDSQSGTVGGKAEDISGQTTTRTHRSTSSTGQTPPQLEPRGHSRSTSLGTFMGGGNRQPSQDRSRETAVDPLFRESSPAPSLRPSGETQRESSPGKSPVRADKPLPEPPSTPDASSKRASMIIPGGSLKPHIISPSPQEFLLVTGTGATDPGLGLFVNLEGDISRSALEFSRYPEALVTDGRGVGTELSQSNAEEEEEGYVLAVISQGDEEETHYGLEIQRWDIDSAENGYQKFWLQLPDATPDSGKARVGIRTVTEPGDLSFNEVAKSLRSTRFRPFPSSGSSSVSVQSTDSRTAASLERVSKERELFESQDVQGDTPLPAEWEADRNEEELQFAQRLGRAKSRVVVWAGDKIWWVARNPLALQLDAALEADGKTAATPEEYATAMTGVINTIRGREARTEIEFMSLGYIRQRAGLLLLTNLLRRNEAPTEAEYRGAEEALLEGGLDPRVVIALNPELRGEIVEGRTGIWIPTGIAQIASTFISQEPPSSDRAEPASSHPFHFYQRFLSAWRERKGFGSIASENDVFRTVDASLLLVLLRLDASSPPGPALPGSTRADLNDLVDHGVDCFSRAVALLESHHRLYILSRLYQSRKLAAEVLATWRRIIEGARDDGAEFVDGEIRVREYLAIIRNPALVQEFGLWLASRNPQLGIQVFADPRARVSFPPAEVVTMLRERAPNAVTAYLEHLVFARDMPQHGDELLAHYLDVVLGHLNYDPTAREALEGGYETYRALPTPKPPFRAWMADYHSELSEEPWWGARVRMLQLLGAEGADYDVDAVRERVEPLADALVLEMIVLCSRRGAHEDALRLLVRGLGDYDGAIRYALLGGGGTYHPVSGALQGSAGGVEEQRRLFRGLLGEFLGIEDVGERVEMTGVLLGRFGGWFDVMEVLGLAPEGWSVSVFSGFLESALRRVGRERREGMVVRALAAGENLAVGGEWVGRVEGVVVEE</sequence>
<evidence type="ECO:0000256" key="2">
    <source>
        <dbReference type="ARBA" id="ARBA00022448"/>
    </source>
</evidence>
<evidence type="ECO:0000259" key="6">
    <source>
        <dbReference type="PROSITE" id="PS50219"/>
    </source>
</evidence>
<dbReference type="GO" id="GO:0016020">
    <property type="term" value="C:membrane"/>
    <property type="evidence" value="ECO:0007669"/>
    <property type="project" value="TreeGrafter"/>
</dbReference>
<evidence type="ECO:0000313" key="7">
    <source>
        <dbReference type="EMBL" id="OBU00610.1"/>
    </source>
</evidence>
<feature type="compositionally biased region" description="Low complexity" evidence="5">
    <location>
        <begin position="511"/>
        <end position="528"/>
    </location>
</feature>
<feature type="region of interest" description="Disordered" evidence="5">
    <location>
        <begin position="232"/>
        <end position="365"/>
    </location>
</feature>
<dbReference type="GO" id="GO:0005737">
    <property type="term" value="C:cytoplasm"/>
    <property type="evidence" value="ECO:0007669"/>
    <property type="project" value="UniProtKB-SubCell"/>
</dbReference>
<dbReference type="PANTHER" id="PTHR12894">
    <property type="entry name" value="CNH DOMAIN CONTAINING"/>
    <property type="match status" value="1"/>
</dbReference>
<proteinExistence type="predicted"/>
<organism evidence="7 8">
    <name type="scientific">Pseudogymnoascus verrucosus</name>
    <dbReference type="NCBI Taxonomy" id="342668"/>
    <lineage>
        <taxon>Eukaryota</taxon>
        <taxon>Fungi</taxon>
        <taxon>Dikarya</taxon>
        <taxon>Ascomycota</taxon>
        <taxon>Pezizomycotina</taxon>
        <taxon>Leotiomycetes</taxon>
        <taxon>Thelebolales</taxon>
        <taxon>Thelebolaceae</taxon>
        <taxon>Pseudogymnoascus</taxon>
    </lineage>
</organism>
<dbReference type="Proteomes" id="UP000091956">
    <property type="component" value="Unassembled WGS sequence"/>
</dbReference>
<feature type="domain" description="CNH" evidence="6">
    <location>
        <begin position="41"/>
        <end position="463"/>
    </location>
</feature>
<dbReference type="GO" id="GO:0015031">
    <property type="term" value="P:protein transport"/>
    <property type="evidence" value="ECO:0007669"/>
    <property type="project" value="UniProtKB-KW"/>
</dbReference>
<evidence type="ECO:0000313" key="8">
    <source>
        <dbReference type="Proteomes" id="UP000091956"/>
    </source>
</evidence>
<dbReference type="EMBL" id="KV460208">
    <property type="protein sequence ID" value="OBU00610.1"/>
    <property type="molecule type" value="Genomic_DNA"/>
</dbReference>
<keyword evidence="8" id="KW-1185">Reference proteome</keyword>
<keyword evidence="4" id="KW-0653">Protein transport</keyword>
<dbReference type="InterPro" id="IPR032914">
    <property type="entry name" value="Vam6/VPS39/TRAP1"/>
</dbReference>
<evidence type="ECO:0000256" key="5">
    <source>
        <dbReference type="SAM" id="MobiDB-lite"/>
    </source>
</evidence>
<dbReference type="GO" id="GO:0006914">
    <property type="term" value="P:autophagy"/>
    <property type="evidence" value="ECO:0007669"/>
    <property type="project" value="TreeGrafter"/>
</dbReference>
<feature type="compositionally biased region" description="Low complexity" evidence="5">
    <location>
        <begin position="250"/>
        <end position="267"/>
    </location>
</feature>
<reference evidence="7 8" key="1">
    <citation type="submission" date="2016-03" db="EMBL/GenBank/DDBJ databases">
        <title>Comparative genomics of Pseudogymnoascus destructans, the fungus causing white-nose syndrome of bats.</title>
        <authorList>
            <person name="Palmer J.M."/>
            <person name="Drees K.P."/>
            <person name="Foster J.T."/>
            <person name="Lindner D.L."/>
        </authorList>
    </citation>
    <scope>NUCLEOTIDE SEQUENCE [LARGE SCALE GENOMIC DNA]</scope>
    <source>
        <strain evidence="7 8">UAMH 10579</strain>
    </source>
</reference>
<evidence type="ECO:0000256" key="4">
    <source>
        <dbReference type="ARBA" id="ARBA00022927"/>
    </source>
</evidence>
<dbReference type="AlphaFoldDB" id="A0A1B8GXR1"/>
<keyword evidence="2" id="KW-0813">Transport</keyword>
<reference evidence="8" key="2">
    <citation type="journal article" date="2018" name="Nat. Commun.">
        <title>Extreme sensitivity to ultraviolet light in the fungal pathogen causing white-nose syndrome of bats.</title>
        <authorList>
            <person name="Palmer J.M."/>
            <person name="Drees K.P."/>
            <person name="Foster J.T."/>
            <person name="Lindner D.L."/>
        </authorList>
    </citation>
    <scope>NUCLEOTIDE SEQUENCE [LARGE SCALE GENOMIC DNA]</scope>
    <source>
        <strain evidence="8">UAMH 10579</strain>
    </source>
</reference>
<dbReference type="PANTHER" id="PTHR12894:SF27">
    <property type="entry name" value="TRANSFORMING GROWTH FACTOR-BETA RECEPTOR-ASSOCIATED PROTEIN 1"/>
    <property type="match status" value="1"/>
</dbReference>
<feature type="region of interest" description="Disordered" evidence="5">
    <location>
        <begin position="540"/>
        <end position="559"/>
    </location>
</feature>
<dbReference type="GO" id="GO:0034058">
    <property type="term" value="P:endosomal vesicle fusion"/>
    <property type="evidence" value="ECO:0007669"/>
    <property type="project" value="TreeGrafter"/>
</dbReference>
<dbReference type="RefSeq" id="XP_018134342.1">
    <property type="nucleotide sequence ID" value="XM_018270672.2"/>
</dbReference>